<comment type="caution">
    <text evidence="16">The sequence shown here is derived from an EMBL/GenBank/DDBJ whole genome shotgun (WGS) entry which is preliminary data.</text>
</comment>
<keyword evidence="7 15" id="KW-0227">DNA damage</keyword>
<evidence type="ECO:0000256" key="7">
    <source>
        <dbReference type="ARBA" id="ARBA00022763"/>
    </source>
</evidence>
<gene>
    <name evidence="16" type="ORF">QU24_14800</name>
</gene>
<reference evidence="16 17" key="1">
    <citation type="submission" date="2014-11" db="EMBL/GenBank/DDBJ databases">
        <title>Genome sequencing of Pantoea rodasii ND03.</title>
        <authorList>
            <person name="Muhamad Yunos N.Y."/>
            <person name="Chan K.-G."/>
        </authorList>
    </citation>
    <scope>NUCLEOTIDE SEQUENCE [LARGE SCALE GENOMIC DNA]</scope>
    <source>
        <strain evidence="16 17">ND03</strain>
    </source>
</reference>
<dbReference type="AlphaFoldDB" id="A0A0B1R6J2"/>
<evidence type="ECO:0000256" key="9">
    <source>
        <dbReference type="ARBA" id="ARBA00022842"/>
    </source>
</evidence>
<dbReference type="GO" id="GO:0006310">
    <property type="term" value="P:DNA recombination"/>
    <property type="evidence" value="ECO:0007669"/>
    <property type="project" value="UniProtKB-KW"/>
</dbReference>
<organism evidence="16 17">
    <name type="scientific">Pantoea rodasii</name>
    <dbReference type="NCBI Taxonomy" id="1076549"/>
    <lineage>
        <taxon>Bacteria</taxon>
        <taxon>Pseudomonadati</taxon>
        <taxon>Pseudomonadota</taxon>
        <taxon>Gammaproteobacteria</taxon>
        <taxon>Enterobacterales</taxon>
        <taxon>Erwiniaceae</taxon>
        <taxon>Pantoea</taxon>
    </lineage>
</organism>
<evidence type="ECO:0000256" key="13">
    <source>
        <dbReference type="ARBA" id="ARBA00029354"/>
    </source>
</evidence>
<evidence type="ECO:0000256" key="2">
    <source>
        <dbReference type="ARBA" id="ARBA00011738"/>
    </source>
</evidence>
<evidence type="ECO:0000256" key="3">
    <source>
        <dbReference type="ARBA" id="ARBA00014885"/>
    </source>
</evidence>
<evidence type="ECO:0000256" key="6">
    <source>
        <dbReference type="ARBA" id="ARBA00022759"/>
    </source>
</evidence>
<dbReference type="GO" id="GO:0008821">
    <property type="term" value="F:crossover junction DNA endonuclease activity"/>
    <property type="evidence" value="ECO:0007669"/>
    <property type="project" value="UniProtKB-EC"/>
</dbReference>
<comment type="cofactor">
    <cofactor evidence="1">
        <name>Mg(2+)</name>
        <dbReference type="ChEBI" id="CHEBI:18420"/>
    </cofactor>
</comment>
<keyword evidence="8 15" id="KW-0378">Hydrolase</keyword>
<accession>A0A0B1R6J2</accession>
<dbReference type="RefSeq" id="WP_039332476.1">
    <property type="nucleotide sequence ID" value="NZ_JTJJ01000053.1"/>
</dbReference>
<comment type="catalytic activity">
    <reaction evidence="13 15">
        <text>Endonucleolytic cleavage at a junction such as a reciprocal single-stranded crossover between two homologous DNA duplexes (Holliday junction).</text>
        <dbReference type="EC" id="3.1.21.10"/>
    </reaction>
</comment>
<evidence type="ECO:0000256" key="5">
    <source>
        <dbReference type="ARBA" id="ARBA00022723"/>
    </source>
</evidence>
<dbReference type="GO" id="GO:0006281">
    <property type="term" value="P:DNA repair"/>
    <property type="evidence" value="ECO:0007669"/>
    <property type="project" value="UniProtKB-KW"/>
</dbReference>
<comment type="function">
    <text evidence="12">Endonuclease that resolves Holliday junction intermediates made during homologous genetic recombination and DNA repair. Exhibits sequence and structure-selective cleavage of four-way DNA junctions, where it introduces symmetrical nicks in two strands of the same polarity at the 5' side of CC dinucleotides. Corrects the defects in genetic recombination and DNA repair associated with inactivation of RuvAB or RuvC.</text>
</comment>
<dbReference type="InterPro" id="IPR016281">
    <property type="entry name" value="Endonuclease_RusA"/>
</dbReference>
<evidence type="ECO:0000313" key="16">
    <source>
        <dbReference type="EMBL" id="KHJ67296.1"/>
    </source>
</evidence>
<dbReference type="EC" id="3.1.21.10" evidence="14 15"/>
<dbReference type="Proteomes" id="UP000030853">
    <property type="component" value="Unassembled WGS sequence"/>
</dbReference>
<comment type="similarity">
    <text evidence="15">Belongs to the rusA family.</text>
</comment>
<keyword evidence="11 15" id="KW-0234">DNA repair</keyword>
<keyword evidence="10" id="KW-0233">DNA recombination</keyword>
<dbReference type="InterPro" id="IPR036614">
    <property type="entry name" value="RusA-like_sf"/>
</dbReference>
<name>A0A0B1R6J2_9GAMM</name>
<evidence type="ECO:0000256" key="12">
    <source>
        <dbReference type="ARBA" id="ARBA00024745"/>
    </source>
</evidence>
<proteinExistence type="inferred from homology"/>
<protein>
    <recommendedName>
        <fullName evidence="3 15">Crossover junction endodeoxyribonuclease rusA</fullName>
        <ecNumber evidence="14 15">3.1.21.10</ecNumber>
    </recommendedName>
</protein>
<dbReference type="Pfam" id="PF05866">
    <property type="entry name" value="RusA"/>
    <property type="match status" value="1"/>
</dbReference>
<evidence type="ECO:0000313" key="17">
    <source>
        <dbReference type="Proteomes" id="UP000030853"/>
    </source>
</evidence>
<evidence type="ECO:0000256" key="8">
    <source>
        <dbReference type="ARBA" id="ARBA00022801"/>
    </source>
</evidence>
<dbReference type="EMBL" id="JTJJ01000053">
    <property type="protein sequence ID" value="KHJ67296.1"/>
    <property type="molecule type" value="Genomic_DNA"/>
</dbReference>
<evidence type="ECO:0000256" key="10">
    <source>
        <dbReference type="ARBA" id="ARBA00023172"/>
    </source>
</evidence>
<dbReference type="PIRSF" id="PIRSF001007">
    <property type="entry name" value="RusA"/>
    <property type="match status" value="1"/>
</dbReference>
<evidence type="ECO:0000256" key="4">
    <source>
        <dbReference type="ARBA" id="ARBA00022722"/>
    </source>
</evidence>
<evidence type="ECO:0000256" key="11">
    <source>
        <dbReference type="ARBA" id="ARBA00023204"/>
    </source>
</evidence>
<comment type="function">
    <text evidence="15">Endonuclease that resolves Holliday junction intermediates made during homologous genetic recombination and DNA repair. Exhibits sequence and structure-selective cleavage of four-way DNA junctions, where it introduces symmetrical nicks in two strands of the same polarity at the 5' side of dinucleotides. Corrects the defects in genetic recombination and DNA repair associated with inactivation of ruvAB or ruvC.</text>
</comment>
<keyword evidence="4 15" id="KW-0540">Nuclease</keyword>
<dbReference type="Gene3D" id="3.30.1330.70">
    <property type="entry name" value="Holliday junction resolvase RusA"/>
    <property type="match status" value="1"/>
</dbReference>
<evidence type="ECO:0000256" key="15">
    <source>
        <dbReference type="PIRNR" id="PIRNR001007"/>
    </source>
</evidence>
<evidence type="ECO:0000256" key="14">
    <source>
        <dbReference type="ARBA" id="ARBA00029488"/>
    </source>
</evidence>
<dbReference type="GO" id="GO:0000287">
    <property type="term" value="F:magnesium ion binding"/>
    <property type="evidence" value="ECO:0007669"/>
    <property type="project" value="InterPro"/>
</dbReference>
<comment type="subunit">
    <text evidence="2">Homodimer.</text>
</comment>
<dbReference type="InterPro" id="IPR008822">
    <property type="entry name" value="Endonuclease_RusA-like"/>
</dbReference>
<keyword evidence="5" id="KW-0479">Metal-binding</keyword>
<keyword evidence="9" id="KW-0460">Magnesium</keyword>
<dbReference type="SUPFAM" id="SSF103084">
    <property type="entry name" value="Holliday junction resolvase RusA"/>
    <property type="match status" value="1"/>
</dbReference>
<evidence type="ECO:0000256" key="1">
    <source>
        <dbReference type="ARBA" id="ARBA00001946"/>
    </source>
</evidence>
<keyword evidence="6 15" id="KW-0255">Endonuclease</keyword>
<sequence>MKLTLPFPPSVNTYWRNTSKGVLISASGRSFRSNAIAAVYQQLKRRPKPITVGVEVSVILYPPSRQSRDLDNYLKALFDSMTHAGIWLDDKQVKRFTVEWGEVVKGGRSEVTISEYQAVAA</sequence>